<dbReference type="RefSeq" id="WP_171579607.1">
    <property type="nucleotide sequence ID" value="NZ_JAAVLX010000004.1"/>
</dbReference>
<sequence>MNAAPPGWVPHQIVTRLDGWIGAEDRIPTPVAEMIARSSPSCGTELIGIIRARMLARQRVYERSSRAIGEP</sequence>
<accession>A0A7Y4LVE8</accession>
<dbReference type="Proteomes" id="UP000544122">
    <property type="component" value="Unassembled WGS sequence"/>
</dbReference>
<protein>
    <submittedName>
        <fullName evidence="1">Uncharacterized protein</fullName>
    </submittedName>
</protein>
<dbReference type="EMBL" id="JAAVLX010000004">
    <property type="protein sequence ID" value="NOJ40322.1"/>
    <property type="molecule type" value="Genomic_DNA"/>
</dbReference>
<evidence type="ECO:0000313" key="1">
    <source>
        <dbReference type="EMBL" id="NOJ40322.1"/>
    </source>
</evidence>
<organism evidence="1 2">
    <name type="scientific">Bradyrhizobium australiense</name>
    <dbReference type="NCBI Taxonomy" id="2721161"/>
    <lineage>
        <taxon>Bacteria</taxon>
        <taxon>Pseudomonadati</taxon>
        <taxon>Pseudomonadota</taxon>
        <taxon>Alphaproteobacteria</taxon>
        <taxon>Hyphomicrobiales</taxon>
        <taxon>Nitrobacteraceae</taxon>
        <taxon>Bradyrhizobium</taxon>
    </lineage>
</organism>
<proteinExistence type="predicted"/>
<keyword evidence="2" id="KW-1185">Reference proteome</keyword>
<evidence type="ECO:0000313" key="2">
    <source>
        <dbReference type="Proteomes" id="UP000544122"/>
    </source>
</evidence>
<gene>
    <name evidence="1" type="ORF">HCN58_12050</name>
</gene>
<comment type="caution">
    <text evidence="1">The sequence shown here is derived from an EMBL/GenBank/DDBJ whole genome shotgun (WGS) entry which is preliminary data.</text>
</comment>
<name>A0A7Y4LVE8_9BRAD</name>
<dbReference type="AlphaFoldDB" id="A0A7Y4LVE8"/>
<reference evidence="1 2" key="1">
    <citation type="submission" date="2020-03" db="EMBL/GenBank/DDBJ databases">
        <title>Bradyrhizobium diversity isolated from nodules of Indigofera sp.</title>
        <authorList>
            <person name="Klepa M."/>
            <person name="Helene L."/>
            <person name="Hungria M."/>
        </authorList>
    </citation>
    <scope>NUCLEOTIDE SEQUENCE [LARGE SCALE GENOMIC DNA]</scope>
    <source>
        <strain evidence="1 2">WSM 1791</strain>
    </source>
</reference>